<protein>
    <recommendedName>
        <fullName evidence="1">F-box domain-containing protein</fullName>
    </recommendedName>
</protein>
<sequence length="497" mass="53709">MDFRAFTRRNGSHHDHALEKCTTRPFLGSGSTSIAVLPYSIIGPSPHEVDTPGAVPCICRERSITIPTARQNPTSDRGETSFLVRGNFPYSTMSTNDANCRLPTETLYRIFQFVDQNELAAISLVSHRTRAIVEPILYTAPRADCPARVLLLVRTLLARSDLARYVKGLLLSLDGSGAEDGLGTRYLPALLRKVKLLFEGSNLQDLNELVWSARGETGWALPDSENSLPRLTRFSTTASGLSLVPFLTTHPSISRLTLHSHGHALRLPTGALPRLTHLACAASALSRLPVRQLKHVVLTDAPFIPLLGGDVLSALGGDRSHREFGRGWRDASPAPDHIESLRSITLRLGHVIISPLQAPLILEPFARHVPALKKLGIVAGPSFFTPIILASLTPILESFTELKTIHMECNAEPDSPILAGLLSGGCVSPDGGCSPYGSGAPLEGMPAVLGKYNPLGSAACPPSAEETRDIVQAWRDACPSIENVRLPWWSSGRAWAT</sequence>
<evidence type="ECO:0000259" key="1">
    <source>
        <dbReference type="PROSITE" id="PS50181"/>
    </source>
</evidence>
<evidence type="ECO:0000313" key="2">
    <source>
        <dbReference type="EMBL" id="CAE6415254.1"/>
    </source>
</evidence>
<dbReference type="AlphaFoldDB" id="A0A8H2X6X5"/>
<dbReference type="Pfam" id="PF12937">
    <property type="entry name" value="F-box-like"/>
    <property type="match status" value="1"/>
</dbReference>
<dbReference type="PROSITE" id="PS50181">
    <property type="entry name" value="FBOX"/>
    <property type="match status" value="1"/>
</dbReference>
<dbReference type="SUPFAM" id="SSF81383">
    <property type="entry name" value="F-box domain"/>
    <property type="match status" value="1"/>
</dbReference>
<comment type="caution">
    <text evidence="2">The sequence shown here is derived from an EMBL/GenBank/DDBJ whole genome shotgun (WGS) entry which is preliminary data.</text>
</comment>
<reference evidence="2" key="1">
    <citation type="submission" date="2021-01" db="EMBL/GenBank/DDBJ databases">
        <authorList>
            <person name="Kaushik A."/>
        </authorList>
    </citation>
    <scope>NUCLEOTIDE SEQUENCE</scope>
    <source>
        <strain evidence="2">AG3-1AP</strain>
    </source>
</reference>
<feature type="domain" description="F-box" evidence="1">
    <location>
        <begin position="96"/>
        <end position="134"/>
    </location>
</feature>
<dbReference type="Proteomes" id="UP000663831">
    <property type="component" value="Unassembled WGS sequence"/>
</dbReference>
<dbReference type="CDD" id="cd09917">
    <property type="entry name" value="F-box_SF"/>
    <property type="match status" value="1"/>
</dbReference>
<dbReference type="InterPro" id="IPR036047">
    <property type="entry name" value="F-box-like_dom_sf"/>
</dbReference>
<proteinExistence type="predicted"/>
<organism evidence="2 3">
    <name type="scientific">Rhizoctonia solani</name>
    <dbReference type="NCBI Taxonomy" id="456999"/>
    <lineage>
        <taxon>Eukaryota</taxon>
        <taxon>Fungi</taxon>
        <taxon>Dikarya</taxon>
        <taxon>Basidiomycota</taxon>
        <taxon>Agaricomycotina</taxon>
        <taxon>Agaricomycetes</taxon>
        <taxon>Cantharellales</taxon>
        <taxon>Ceratobasidiaceae</taxon>
        <taxon>Rhizoctonia</taxon>
    </lineage>
</organism>
<gene>
    <name evidence="2" type="ORF">RDB_LOCUS26359</name>
</gene>
<name>A0A8H2X6X5_9AGAM</name>
<dbReference type="EMBL" id="CAJMWV010000790">
    <property type="protein sequence ID" value="CAE6415254.1"/>
    <property type="molecule type" value="Genomic_DNA"/>
</dbReference>
<evidence type="ECO:0000313" key="3">
    <source>
        <dbReference type="Proteomes" id="UP000663831"/>
    </source>
</evidence>
<accession>A0A8H2X6X5</accession>
<dbReference type="InterPro" id="IPR001810">
    <property type="entry name" value="F-box_dom"/>
</dbReference>